<comment type="caution">
    <text evidence="1">The sequence shown here is derived from an EMBL/GenBank/DDBJ whole genome shotgun (WGS) entry which is preliminary data.</text>
</comment>
<sequence>MIFPIDIHTHHLSQCSASAIVNCFPDTFCPEIGGWYSIGYHPWFLPMSAAPMRWELFEKLLAHPQVLAVGEAGLDKYAEASLSFQLKVFAHQVVLSERVGKPMVIHLVKALDELLRLKREMCPVQPWIIHGFRGKPALAEMLLHHGFYLSFGEKYQEETLKRIPVDRLFLETDESSLSIELCYKRVALLRGCSEKELLESVSRNVKVVFFNQ</sequence>
<dbReference type="PIRSF" id="PIRSF005902">
    <property type="entry name" value="DNase_TatD"/>
    <property type="match status" value="1"/>
</dbReference>
<dbReference type="PANTHER" id="PTHR46124">
    <property type="entry name" value="D-AMINOACYL-TRNA DEACYLASE"/>
    <property type="match status" value="1"/>
</dbReference>
<dbReference type="Pfam" id="PF01026">
    <property type="entry name" value="TatD_DNase"/>
    <property type="match status" value="1"/>
</dbReference>
<dbReference type="InterPro" id="IPR001130">
    <property type="entry name" value="TatD-like"/>
</dbReference>
<dbReference type="Gene3D" id="3.20.20.140">
    <property type="entry name" value="Metal-dependent hydrolases"/>
    <property type="match status" value="1"/>
</dbReference>
<reference evidence="1" key="1">
    <citation type="journal article" date="2012" name="PLoS ONE">
        <title>Gene sets for utilization of primary and secondary nutrition supplies in the distal gut of endangered iberian lynx.</title>
        <authorList>
            <person name="Alcaide M."/>
            <person name="Messina E."/>
            <person name="Richter M."/>
            <person name="Bargiela R."/>
            <person name="Peplies J."/>
            <person name="Huws S.A."/>
            <person name="Newbold C.J."/>
            <person name="Golyshin P.N."/>
            <person name="Simon M.A."/>
            <person name="Lopez G."/>
            <person name="Yakimov M.M."/>
            <person name="Ferrer M."/>
        </authorList>
    </citation>
    <scope>NUCLEOTIDE SEQUENCE</scope>
</reference>
<accession>J9GM75</accession>
<dbReference type="GO" id="GO:0016788">
    <property type="term" value="F:hydrolase activity, acting on ester bonds"/>
    <property type="evidence" value="ECO:0007669"/>
    <property type="project" value="InterPro"/>
</dbReference>
<dbReference type="PANTHER" id="PTHR46124:SF2">
    <property type="entry name" value="D-AMINOACYL-TRNA DEACYLASE"/>
    <property type="match status" value="1"/>
</dbReference>
<dbReference type="SUPFAM" id="SSF51556">
    <property type="entry name" value="Metallo-dependent hydrolases"/>
    <property type="match status" value="1"/>
</dbReference>
<organism evidence="1">
    <name type="scientific">gut metagenome</name>
    <dbReference type="NCBI Taxonomy" id="749906"/>
    <lineage>
        <taxon>unclassified sequences</taxon>
        <taxon>metagenomes</taxon>
        <taxon>organismal metagenomes</taxon>
    </lineage>
</organism>
<dbReference type="InterPro" id="IPR032466">
    <property type="entry name" value="Metal_Hydrolase"/>
</dbReference>
<dbReference type="EMBL" id="AMCI01000477">
    <property type="protein sequence ID" value="EJX09042.1"/>
    <property type="molecule type" value="Genomic_DNA"/>
</dbReference>
<protein>
    <submittedName>
        <fullName evidence="1">TatD-related deoxyribonuclease</fullName>
    </submittedName>
</protein>
<gene>
    <name evidence="1" type="ORF">EVA_02848</name>
</gene>
<evidence type="ECO:0000313" key="1">
    <source>
        <dbReference type="EMBL" id="EJX09042.1"/>
    </source>
</evidence>
<proteinExistence type="predicted"/>
<dbReference type="AlphaFoldDB" id="J9GM75"/>
<name>J9GM75_9ZZZZ</name>